<reference evidence="2" key="1">
    <citation type="journal article" date="2023" name="Nat. Plants">
        <title>Single-cell RNA sequencing provides a high-resolution roadmap for understanding the multicellular compartmentation of specialized metabolism.</title>
        <authorList>
            <person name="Sun S."/>
            <person name="Shen X."/>
            <person name="Li Y."/>
            <person name="Li Y."/>
            <person name="Wang S."/>
            <person name="Li R."/>
            <person name="Zhang H."/>
            <person name="Shen G."/>
            <person name="Guo B."/>
            <person name="Wei J."/>
            <person name="Xu J."/>
            <person name="St-Pierre B."/>
            <person name="Chen S."/>
            <person name="Sun C."/>
        </authorList>
    </citation>
    <scope>NUCLEOTIDE SEQUENCE [LARGE SCALE GENOMIC DNA]</scope>
</reference>
<comment type="caution">
    <text evidence="1">The sequence shown here is derived from an EMBL/GenBank/DDBJ whole genome shotgun (WGS) entry which is preliminary data.</text>
</comment>
<gene>
    <name evidence="1" type="ORF">M9H77_30729</name>
</gene>
<keyword evidence="2" id="KW-1185">Reference proteome</keyword>
<name>A0ACB9ZZD7_CATRO</name>
<evidence type="ECO:0000313" key="2">
    <source>
        <dbReference type="Proteomes" id="UP001060085"/>
    </source>
</evidence>
<protein>
    <submittedName>
        <fullName evidence="1">Uncharacterized protein</fullName>
    </submittedName>
</protein>
<dbReference type="Proteomes" id="UP001060085">
    <property type="component" value="Linkage Group LG07"/>
</dbReference>
<organism evidence="1 2">
    <name type="scientific">Catharanthus roseus</name>
    <name type="common">Madagascar periwinkle</name>
    <name type="synonym">Vinca rosea</name>
    <dbReference type="NCBI Taxonomy" id="4058"/>
    <lineage>
        <taxon>Eukaryota</taxon>
        <taxon>Viridiplantae</taxon>
        <taxon>Streptophyta</taxon>
        <taxon>Embryophyta</taxon>
        <taxon>Tracheophyta</taxon>
        <taxon>Spermatophyta</taxon>
        <taxon>Magnoliopsida</taxon>
        <taxon>eudicotyledons</taxon>
        <taxon>Gunneridae</taxon>
        <taxon>Pentapetalae</taxon>
        <taxon>asterids</taxon>
        <taxon>lamiids</taxon>
        <taxon>Gentianales</taxon>
        <taxon>Apocynaceae</taxon>
        <taxon>Rauvolfioideae</taxon>
        <taxon>Vinceae</taxon>
        <taxon>Catharanthinae</taxon>
        <taxon>Catharanthus</taxon>
    </lineage>
</organism>
<accession>A0ACB9ZZD7</accession>
<dbReference type="EMBL" id="CM044707">
    <property type="protein sequence ID" value="KAI5653542.1"/>
    <property type="molecule type" value="Genomic_DNA"/>
</dbReference>
<proteinExistence type="predicted"/>
<sequence length="158" mass="16811">MVESKEEGIEYWGGDTDLGEGEELTEEVCGLRGRGDRGPGKEESGAKEEREEIGLGGESRLGGESVLGDCPNRPLVVLPSPAAPTKTFAVRDFLLPFPTAVPLRDGVAGIGLLFPRLPVSIRPTHPVLPPFLPKLPPPLDYPLPEKGAAEKVAAVRLV</sequence>
<evidence type="ECO:0000313" key="1">
    <source>
        <dbReference type="EMBL" id="KAI5653542.1"/>
    </source>
</evidence>